<sequence>MAPQDGKALEETLVSSLALLSRFTTSLNPATASPTADPIDNAPNPLHILRDSAKLLKAQATKISLLSINKPFSPSAVQRIVKDVSGTCLPAMMSAVQICDQSKAIWSTMMSREAHLRVRRILKDIETLLEEVRSVAQGNEPRKRDSLNSTGVVWESCDALIELEQLGIAGLAVEKAQQWRDTIKDAIEELREWKEGEDLDSEGQDELLESDDEGVDGDRDSIEDIFNAANSMPKDRPELESVVEDADGRLKKIVLLYNAVIKRRLKTYKSCPGEAESTSNNIDRLDKAMERLRRLPHQVDELASCLYDLDEVRAIAQLKKCVAEASHVAERLFPSWDAREDEFTTWSVKWKEAIRG</sequence>
<dbReference type="InterPro" id="IPR049317">
    <property type="entry name" value="GCIP-like_N"/>
</dbReference>
<dbReference type="Pfam" id="PF20936">
    <property type="entry name" value="GCIP_C"/>
    <property type="match status" value="1"/>
</dbReference>
<keyword evidence="6" id="KW-0131">Cell cycle</keyword>
<proteinExistence type="inferred from homology"/>
<evidence type="ECO:0000256" key="1">
    <source>
        <dbReference type="ARBA" id="ARBA00004123"/>
    </source>
</evidence>
<evidence type="ECO:0000259" key="9">
    <source>
        <dbReference type="Pfam" id="PF20936"/>
    </source>
</evidence>
<dbReference type="EMBL" id="RIBY02002278">
    <property type="protein sequence ID" value="KAH9820919.1"/>
    <property type="molecule type" value="Genomic_DNA"/>
</dbReference>
<keyword evidence="5" id="KW-0539">Nucleus</keyword>
<feature type="domain" description="Cyclin-D1-binding protein 1-like N-terminal" evidence="8">
    <location>
        <begin position="49"/>
        <end position="195"/>
    </location>
</feature>
<evidence type="ECO:0000313" key="11">
    <source>
        <dbReference type="Proteomes" id="UP001138500"/>
    </source>
</evidence>
<evidence type="ECO:0000256" key="5">
    <source>
        <dbReference type="ARBA" id="ARBA00023242"/>
    </source>
</evidence>
<keyword evidence="4" id="KW-0963">Cytoplasm</keyword>
<dbReference type="Gene3D" id="1.20.1420.10">
    <property type="entry name" value="Talin, central domain"/>
    <property type="match status" value="1"/>
</dbReference>
<dbReference type="Pfam" id="PF13324">
    <property type="entry name" value="GCIP_N"/>
    <property type="match status" value="1"/>
</dbReference>
<keyword evidence="11" id="KW-1185">Reference proteome</keyword>
<dbReference type="InterPro" id="IPR049318">
    <property type="entry name" value="GCIP_C"/>
</dbReference>
<name>A0A9W7VZC9_9PEZI</name>
<dbReference type="AlphaFoldDB" id="A0A9W7VZC9"/>
<evidence type="ECO:0000256" key="7">
    <source>
        <dbReference type="SAM" id="MobiDB-lite"/>
    </source>
</evidence>
<evidence type="ECO:0000256" key="4">
    <source>
        <dbReference type="ARBA" id="ARBA00022490"/>
    </source>
</evidence>
<evidence type="ECO:0000259" key="8">
    <source>
        <dbReference type="Pfam" id="PF13324"/>
    </source>
</evidence>
<evidence type="ECO:0000256" key="2">
    <source>
        <dbReference type="ARBA" id="ARBA00004496"/>
    </source>
</evidence>
<feature type="compositionally biased region" description="Acidic residues" evidence="7">
    <location>
        <begin position="197"/>
        <end position="215"/>
    </location>
</feature>
<dbReference type="Gene3D" id="1.20.1410.10">
    <property type="entry name" value="I/LWEQ domain"/>
    <property type="match status" value="1"/>
</dbReference>
<gene>
    <name evidence="10" type="ORF">Tdes44962_MAKER05008</name>
</gene>
<organism evidence="10 11">
    <name type="scientific">Teratosphaeria destructans</name>
    <dbReference type="NCBI Taxonomy" id="418781"/>
    <lineage>
        <taxon>Eukaryota</taxon>
        <taxon>Fungi</taxon>
        <taxon>Dikarya</taxon>
        <taxon>Ascomycota</taxon>
        <taxon>Pezizomycotina</taxon>
        <taxon>Dothideomycetes</taxon>
        <taxon>Dothideomycetidae</taxon>
        <taxon>Mycosphaerellales</taxon>
        <taxon>Teratosphaeriaceae</taxon>
        <taxon>Teratosphaeria</taxon>
    </lineage>
</organism>
<dbReference type="GO" id="GO:0005634">
    <property type="term" value="C:nucleus"/>
    <property type="evidence" value="ECO:0007669"/>
    <property type="project" value="UniProtKB-SubCell"/>
</dbReference>
<reference evidence="10 11" key="2">
    <citation type="journal article" date="2021" name="Curr. Genet.">
        <title>Genetic response to nitrogen starvation in the aggressive Eucalyptus foliar pathogen Teratosphaeria destructans.</title>
        <authorList>
            <person name="Havenga M."/>
            <person name="Wingfield B.D."/>
            <person name="Wingfield M.J."/>
            <person name="Dreyer L.L."/>
            <person name="Roets F."/>
            <person name="Aylward J."/>
        </authorList>
    </citation>
    <scope>NUCLEOTIDE SEQUENCE [LARGE SCALE GENOMIC DNA]</scope>
    <source>
        <strain evidence="10">CMW44962</strain>
    </source>
</reference>
<evidence type="ECO:0000256" key="6">
    <source>
        <dbReference type="ARBA" id="ARBA00023306"/>
    </source>
</evidence>
<comment type="subcellular location">
    <subcellularLocation>
        <location evidence="2">Cytoplasm</location>
    </subcellularLocation>
    <subcellularLocation>
        <location evidence="1">Nucleus</location>
    </subcellularLocation>
</comment>
<accession>A0A9W7VZC9</accession>
<dbReference type="GO" id="GO:0005737">
    <property type="term" value="C:cytoplasm"/>
    <property type="evidence" value="ECO:0007669"/>
    <property type="project" value="UniProtKB-SubCell"/>
</dbReference>
<comment type="caution">
    <text evidence="10">The sequence shown here is derived from an EMBL/GenBank/DDBJ whole genome shotgun (WGS) entry which is preliminary data.</text>
</comment>
<evidence type="ECO:0000256" key="3">
    <source>
        <dbReference type="ARBA" id="ARBA00008940"/>
    </source>
</evidence>
<feature type="domain" description="Cyclin-D1-binding protein 1-like C-terminal" evidence="9">
    <location>
        <begin position="216"/>
        <end position="324"/>
    </location>
</feature>
<reference evidence="10 11" key="1">
    <citation type="journal article" date="2018" name="IMA Fungus">
        <title>IMA Genome-F 10: Nine draft genome sequences of Claviceps purpurea s.lat., including C. arundinis, C. humidiphila, and C. cf. spartinae, pseudomolecules for the pitch canker pathogen Fusarium circinatum, draft genome of Davidsoniella eucalypti, Grosmannia galeiformis, Quambalaria eucalypti, and Teratosphaeria destructans.</title>
        <authorList>
            <person name="Wingfield B.D."/>
            <person name="Liu M."/>
            <person name="Nguyen H.D."/>
            <person name="Lane F.A."/>
            <person name="Morgan S.W."/>
            <person name="De Vos L."/>
            <person name="Wilken P.M."/>
            <person name="Duong T.A."/>
            <person name="Aylward J."/>
            <person name="Coetzee M.P."/>
            <person name="Dadej K."/>
            <person name="De Beer Z.W."/>
            <person name="Findlay W."/>
            <person name="Havenga M."/>
            <person name="Kolarik M."/>
            <person name="Menzies J.G."/>
            <person name="Naidoo K."/>
            <person name="Pochopski O."/>
            <person name="Shoukouhi P."/>
            <person name="Santana Q.C."/>
            <person name="Seifert K.A."/>
            <person name="Soal N."/>
            <person name="Steenkamp E.T."/>
            <person name="Tatham C.T."/>
            <person name="van der Nest M.A."/>
            <person name="Wingfield M.J."/>
        </authorList>
    </citation>
    <scope>NUCLEOTIDE SEQUENCE [LARGE SCALE GENOMIC DNA]</scope>
    <source>
        <strain evidence="10">CMW44962</strain>
    </source>
</reference>
<dbReference type="Proteomes" id="UP001138500">
    <property type="component" value="Unassembled WGS sequence"/>
</dbReference>
<feature type="region of interest" description="Disordered" evidence="7">
    <location>
        <begin position="194"/>
        <end position="215"/>
    </location>
</feature>
<dbReference type="PANTHER" id="PTHR15492:SF1">
    <property type="entry name" value="CYCLIN-D1-BINDING PROTEIN 1"/>
    <property type="match status" value="1"/>
</dbReference>
<dbReference type="OrthoDB" id="4088536at2759"/>
<evidence type="ECO:0000313" key="10">
    <source>
        <dbReference type="EMBL" id="KAH9820919.1"/>
    </source>
</evidence>
<dbReference type="InterPro" id="IPR026907">
    <property type="entry name" value="GCIP-like"/>
</dbReference>
<comment type="similarity">
    <text evidence="3">Belongs to the CCNDBP1 family.</text>
</comment>
<dbReference type="PANTHER" id="PTHR15492">
    <property type="entry name" value="CYCLIN D1-BINDING PROTEIN 1"/>
    <property type="match status" value="1"/>
</dbReference>
<protein>
    <submittedName>
        <fullName evidence="10">Grap2 and cyclin-D-interacting</fullName>
    </submittedName>
</protein>